<name>A0AAE1B9L4_9GAST</name>
<sequence>MNALCAKHEKPRFCPSLRVPSPTCSDNETDRFSSCRAACGTGENSAALLARTAGREGNEREGREKKKQTNCLRGRVIDNLPNGGPRVGLISDKRGLNLMLVCRLDVAR</sequence>
<dbReference type="EMBL" id="JAWDGP010000260">
    <property type="protein sequence ID" value="KAK3802208.1"/>
    <property type="molecule type" value="Genomic_DNA"/>
</dbReference>
<dbReference type="AlphaFoldDB" id="A0AAE1B9L4"/>
<proteinExistence type="predicted"/>
<protein>
    <submittedName>
        <fullName evidence="1">Uncharacterized protein</fullName>
    </submittedName>
</protein>
<gene>
    <name evidence="1" type="ORF">RRG08_004498</name>
</gene>
<evidence type="ECO:0000313" key="2">
    <source>
        <dbReference type="Proteomes" id="UP001283361"/>
    </source>
</evidence>
<reference evidence="1" key="1">
    <citation type="journal article" date="2023" name="G3 (Bethesda)">
        <title>A reference genome for the long-term kleptoplast-retaining sea slug Elysia crispata morphotype clarki.</title>
        <authorList>
            <person name="Eastman K.E."/>
            <person name="Pendleton A.L."/>
            <person name="Shaikh M.A."/>
            <person name="Suttiyut T."/>
            <person name="Ogas R."/>
            <person name="Tomko P."/>
            <person name="Gavelis G."/>
            <person name="Widhalm J.R."/>
            <person name="Wisecaver J.H."/>
        </authorList>
    </citation>
    <scope>NUCLEOTIDE SEQUENCE</scope>
    <source>
        <strain evidence="1">ECLA1</strain>
    </source>
</reference>
<comment type="caution">
    <text evidence="1">The sequence shown here is derived from an EMBL/GenBank/DDBJ whole genome shotgun (WGS) entry which is preliminary data.</text>
</comment>
<organism evidence="1 2">
    <name type="scientific">Elysia crispata</name>
    <name type="common">lettuce slug</name>
    <dbReference type="NCBI Taxonomy" id="231223"/>
    <lineage>
        <taxon>Eukaryota</taxon>
        <taxon>Metazoa</taxon>
        <taxon>Spiralia</taxon>
        <taxon>Lophotrochozoa</taxon>
        <taxon>Mollusca</taxon>
        <taxon>Gastropoda</taxon>
        <taxon>Heterobranchia</taxon>
        <taxon>Euthyneura</taxon>
        <taxon>Panpulmonata</taxon>
        <taxon>Sacoglossa</taxon>
        <taxon>Placobranchoidea</taxon>
        <taxon>Plakobranchidae</taxon>
        <taxon>Elysia</taxon>
    </lineage>
</organism>
<keyword evidence="2" id="KW-1185">Reference proteome</keyword>
<accession>A0AAE1B9L4</accession>
<evidence type="ECO:0000313" key="1">
    <source>
        <dbReference type="EMBL" id="KAK3802208.1"/>
    </source>
</evidence>
<dbReference type="Proteomes" id="UP001283361">
    <property type="component" value="Unassembled WGS sequence"/>
</dbReference>